<proteinExistence type="predicted"/>
<dbReference type="InterPro" id="IPR012349">
    <property type="entry name" value="Split_barrel_FMN-bd"/>
</dbReference>
<evidence type="ECO:0000313" key="4">
    <source>
        <dbReference type="Proteomes" id="UP000837801"/>
    </source>
</evidence>
<gene>
    <name evidence="3" type="ORF">CLIB1423_18S00364</name>
</gene>
<comment type="caution">
    <text evidence="3">The sequence shown here is derived from an EMBL/GenBank/DDBJ whole genome shotgun (WGS) entry which is preliminary data.</text>
</comment>
<protein>
    <recommendedName>
        <fullName evidence="2">Pyridoxamine 5'-phosphate oxidase Alr4036 family FMN-binding domain-containing protein</fullName>
    </recommendedName>
</protein>
<dbReference type="Gene3D" id="2.30.110.10">
    <property type="entry name" value="Electron Transport, Fmn-binding Protein, Chain A"/>
    <property type="match status" value="1"/>
</dbReference>
<accession>A0A9P0QTG5</accession>
<dbReference type="AlphaFoldDB" id="A0A9P0QTG5"/>
<sequence>MLQHQYRAPWVNLFNQTIANELNPPNATPQPFITCQLATVDSQGFPHVRTVVYRGFLFNDKNNNILTLTTDKRMSKYEELLHNDKFEIVFYFPISKKQYRFRGIARIIDNEYKPRVDLSSINPRTIIERERSSSDSDSDFDSDQSADSDDDETVLEIPSGTSASSISSPPSACRPVSHSLLSPAVANSIQQYKTANNLSYTNLHDLESVDLSPPSEREWNAEILRQWQGLSKKMRASFRKPAPKTKMDDEKQMKMDKIRRGVDGKKEDVGLENFALIALFTDYVDVYEMEKDKRMIYEKDSYQMWKEDEVCP</sequence>
<dbReference type="SUPFAM" id="SSF50475">
    <property type="entry name" value="FMN-binding split barrel"/>
    <property type="match status" value="1"/>
</dbReference>
<keyword evidence="4" id="KW-1185">Reference proteome</keyword>
<dbReference type="EMBL" id="CAKXYY010000018">
    <property type="protein sequence ID" value="CAH2354640.1"/>
    <property type="molecule type" value="Genomic_DNA"/>
</dbReference>
<dbReference type="GO" id="GO:0010181">
    <property type="term" value="F:FMN binding"/>
    <property type="evidence" value="ECO:0007669"/>
    <property type="project" value="InterPro"/>
</dbReference>
<evidence type="ECO:0000256" key="1">
    <source>
        <dbReference type="SAM" id="MobiDB-lite"/>
    </source>
</evidence>
<feature type="region of interest" description="Disordered" evidence="1">
    <location>
        <begin position="127"/>
        <end position="174"/>
    </location>
</feature>
<dbReference type="PANTHER" id="PTHR28243">
    <property type="entry name" value="AGL049CP"/>
    <property type="match status" value="1"/>
</dbReference>
<dbReference type="PANTHER" id="PTHR28243:SF1">
    <property type="entry name" value="PYRIDOXAMINE 5'-PHOSPHATE OXIDASE ALR4036 FAMILY FMN-BINDING DOMAIN-CONTAINING PROTEIN"/>
    <property type="match status" value="1"/>
</dbReference>
<dbReference type="InterPro" id="IPR024624">
    <property type="entry name" value="Pyridox_Oxase_Alr4036_FMN-bd"/>
</dbReference>
<feature type="domain" description="Pyridoxamine 5'-phosphate oxidase Alr4036 family FMN-binding" evidence="2">
    <location>
        <begin position="8"/>
        <end position="108"/>
    </location>
</feature>
<reference evidence="3" key="1">
    <citation type="submission" date="2022-03" db="EMBL/GenBank/DDBJ databases">
        <authorList>
            <person name="Legras J.-L."/>
            <person name="Devillers H."/>
            <person name="Grondin C."/>
        </authorList>
    </citation>
    <scope>NUCLEOTIDE SEQUENCE</scope>
    <source>
        <strain evidence="3">CLIB 1423</strain>
    </source>
</reference>
<feature type="compositionally biased region" description="Acidic residues" evidence="1">
    <location>
        <begin position="136"/>
        <end position="154"/>
    </location>
</feature>
<dbReference type="OrthoDB" id="5394411at2759"/>
<feature type="compositionally biased region" description="Low complexity" evidence="1">
    <location>
        <begin position="157"/>
        <end position="171"/>
    </location>
</feature>
<dbReference type="Pfam" id="PF12766">
    <property type="entry name" value="Pyridox_oxase_2"/>
    <property type="match status" value="1"/>
</dbReference>
<dbReference type="Proteomes" id="UP000837801">
    <property type="component" value="Unassembled WGS sequence"/>
</dbReference>
<evidence type="ECO:0000259" key="2">
    <source>
        <dbReference type="Pfam" id="PF12766"/>
    </source>
</evidence>
<organism evidence="3 4">
    <name type="scientific">[Candida] railenensis</name>
    <dbReference type="NCBI Taxonomy" id="45579"/>
    <lineage>
        <taxon>Eukaryota</taxon>
        <taxon>Fungi</taxon>
        <taxon>Dikarya</taxon>
        <taxon>Ascomycota</taxon>
        <taxon>Saccharomycotina</taxon>
        <taxon>Pichiomycetes</taxon>
        <taxon>Debaryomycetaceae</taxon>
        <taxon>Kurtzmaniella</taxon>
    </lineage>
</organism>
<name>A0A9P0QTG5_9ASCO</name>
<evidence type="ECO:0000313" key="3">
    <source>
        <dbReference type="EMBL" id="CAH2354640.1"/>
    </source>
</evidence>